<accession>A0A5B7E249</accession>
<gene>
    <name evidence="2" type="ORF">E2C01_020656</name>
</gene>
<organism evidence="2 3">
    <name type="scientific">Portunus trituberculatus</name>
    <name type="common">Swimming crab</name>
    <name type="synonym">Neptunus trituberculatus</name>
    <dbReference type="NCBI Taxonomy" id="210409"/>
    <lineage>
        <taxon>Eukaryota</taxon>
        <taxon>Metazoa</taxon>
        <taxon>Ecdysozoa</taxon>
        <taxon>Arthropoda</taxon>
        <taxon>Crustacea</taxon>
        <taxon>Multicrustacea</taxon>
        <taxon>Malacostraca</taxon>
        <taxon>Eumalacostraca</taxon>
        <taxon>Eucarida</taxon>
        <taxon>Decapoda</taxon>
        <taxon>Pleocyemata</taxon>
        <taxon>Brachyura</taxon>
        <taxon>Eubrachyura</taxon>
        <taxon>Portunoidea</taxon>
        <taxon>Portunidae</taxon>
        <taxon>Portuninae</taxon>
        <taxon>Portunus</taxon>
    </lineage>
</organism>
<dbReference type="AlphaFoldDB" id="A0A5B7E249"/>
<evidence type="ECO:0000313" key="3">
    <source>
        <dbReference type="Proteomes" id="UP000324222"/>
    </source>
</evidence>
<feature type="compositionally biased region" description="Low complexity" evidence="1">
    <location>
        <begin position="1"/>
        <end position="15"/>
    </location>
</feature>
<keyword evidence="3" id="KW-1185">Reference proteome</keyword>
<reference evidence="2 3" key="1">
    <citation type="submission" date="2019-05" db="EMBL/GenBank/DDBJ databases">
        <title>Another draft genome of Portunus trituberculatus and its Hox gene families provides insights of decapod evolution.</title>
        <authorList>
            <person name="Jeong J.-H."/>
            <person name="Song I."/>
            <person name="Kim S."/>
            <person name="Choi T."/>
            <person name="Kim D."/>
            <person name="Ryu S."/>
            <person name="Kim W."/>
        </authorList>
    </citation>
    <scope>NUCLEOTIDE SEQUENCE [LARGE SCALE GENOMIC DNA]</scope>
    <source>
        <tissue evidence="2">Muscle</tissue>
    </source>
</reference>
<comment type="caution">
    <text evidence="2">The sequence shown here is derived from an EMBL/GenBank/DDBJ whole genome shotgun (WGS) entry which is preliminary data.</text>
</comment>
<dbReference type="EMBL" id="VSRR010001755">
    <property type="protein sequence ID" value="MPC27485.1"/>
    <property type="molecule type" value="Genomic_DNA"/>
</dbReference>
<protein>
    <submittedName>
        <fullName evidence="2">Uncharacterized protein</fullName>
    </submittedName>
</protein>
<dbReference type="Proteomes" id="UP000324222">
    <property type="component" value="Unassembled WGS sequence"/>
</dbReference>
<proteinExistence type="predicted"/>
<sequence length="121" mass="13160">MTYPPSASQPPSHAPGNKGGERDLRLFRLAGSTLRRAAAATTTTTTTTSHRAFASRSSLYPCHCFVELARRRGRGGGGSGSSGSEVRVRLTHKPQQPPPPRPRSSSRRHRSNRCLLLRTGR</sequence>
<feature type="region of interest" description="Disordered" evidence="1">
    <location>
        <begin position="1"/>
        <end position="24"/>
    </location>
</feature>
<feature type="region of interest" description="Disordered" evidence="1">
    <location>
        <begin position="71"/>
        <end position="121"/>
    </location>
</feature>
<evidence type="ECO:0000256" key="1">
    <source>
        <dbReference type="SAM" id="MobiDB-lite"/>
    </source>
</evidence>
<name>A0A5B7E249_PORTR</name>
<evidence type="ECO:0000313" key="2">
    <source>
        <dbReference type="EMBL" id="MPC27485.1"/>
    </source>
</evidence>